<organism evidence="3 4">
    <name type="scientific">Paractinoplanes rhizophilus</name>
    <dbReference type="NCBI Taxonomy" id="1416877"/>
    <lineage>
        <taxon>Bacteria</taxon>
        <taxon>Bacillati</taxon>
        <taxon>Actinomycetota</taxon>
        <taxon>Actinomycetes</taxon>
        <taxon>Micromonosporales</taxon>
        <taxon>Micromonosporaceae</taxon>
        <taxon>Paractinoplanes</taxon>
    </lineage>
</organism>
<feature type="transmembrane region" description="Helical" evidence="2">
    <location>
        <begin position="184"/>
        <end position="208"/>
    </location>
</feature>
<feature type="compositionally biased region" description="Low complexity" evidence="1">
    <location>
        <begin position="306"/>
        <end position="335"/>
    </location>
</feature>
<evidence type="ECO:0000313" key="4">
    <source>
        <dbReference type="Proteomes" id="UP001596548"/>
    </source>
</evidence>
<reference evidence="4" key="1">
    <citation type="journal article" date="2019" name="Int. J. Syst. Evol. Microbiol.">
        <title>The Global Catalogue of Microorganisms (GCM) 10K type strain sequencing project: providing services to taxonomists for standard genome sequencing and annotation.</title>
        <authorList>
            <consortium name="The Broad Institute Genomics Platform"/>
            <consortium name="The Broad Institute Genome Sequencing Center for Infectious Disease"/>
            <person name="Wu L."/>
            <person name="Ma J."/>
        </authorList>
    </citation>
    <scope>NUCLEOTIDE SEQUENCE [LARGE SCALE GENOMIC DNA]</scope>
    <source>
        <strain evidence="4">XZYJT-10</strain>
    </source>
</reference>
<sequence>MSAQDRTPDAERPSSNGLLLALAALIWMTAMLWSARATITGRADAEMEVTSTAYALPGAVTAALVTGAAVALALITLLTRRRDLGSTLRFAVTTGAGLALGLLGALTVITINTEGWIYAVVGGTIAAAATIGGALAGFRQPRVLTAVCWAAIGVFVVGFLLNIFQNPVLRALGSGGSQASQANAAQWFTFLQSFLSGLAAGLIAYGVLRRSRRRAPAGDVSWPLYALAGAGPGLLLTVGEGLTRTAGSRVLELAGRVSELELTVQRMLSGARFNSALIVLFVGAISATIAVGRTIRPAADAEPDSTAAPTPKAAPKAKAAPEAEPSASATSATTE</sequence>
<keyword evidence="2" id="KW-1133">Transmembrane helix</keyword>
<evidence type="ECO:0000256" key="2">
    <source>
        <dbReference type="SAM" id="Phobius"/>
    </source>
</evidence>
<proteinExistence type="predicted"/>
<keyword evidence="2" id="KW-0812">Transmembrane</keyword>
<feature type="region of interest" description="Disordered" evidence="1">
    <location>
        <begin position="298"/>
        <end position="335"/>
    </location>
</feature>
<evidence type="ECO:0000313" key="3">
    <source>
        <dbReference type="EMBL" id="MFC7276868.1"/>
    </source>
</evidence>
<feature type="transmembrane region" description="Helical" evidence="2">
    <location>
        <begin position="143"/>
        <end position="164"/>
    </location>
</feature>
<name>A0ABW2HXF0_9ACTN</name>
<feature type="transmembrane region" description="Helical" evidence="2">
    <location>
        <begin position="53"/>
        <end position="78"/>
    </location>
</feature>
<evidence type="ECO:0008006" key="5">
    <source>
        <dbReference type="Google" id="ProtNLM"/>
    </source>
</evidence>
<keyword evidence="4" id="KW-1185">Reference proteome</keyword>
<feature type="transmembrane region" description="Helical" evidence="2">
    <location>
        <begin position="115"/>
        <end position="136"/>
    </location>
</feature>
<dbReference type="RefSeq" id="WP_378971731.1">
    <property type="nucleotide sequence ID" value="NZ_JBHTBJ010000017.1"/>
</dbReference>
<gene>
    <name evidence="3" type="ORF">ACFQS1_22990</name>
</gene>
<accession>A0ABW2HXF0</accession>
<dbReference type="EMBL" id="JBHTBJ010000017">
    <property type="protein sequence ID" value="MFC7276868.1"/>
    <property type="molecule type" value="Genomic_DNA"/>
</dbReference>
<comment type="caution">
    <text evidence="3">The sequence shown here is derived from an EMBL/GenBank/DDBJ whole genome shotgun (WGS) entry which is preliminary data.</text>
</comment>
<keyword evidence="2" id="KW-0472">Membrane</keyword>
<dbReference type="Proteomes" id="UP001596548">
    <property type="component" value="Unassembled WGS sequence"/>
</dbReference>
<evidence type="ECO:0000256" key="1">
    <source>
        <dbReference type="SAM" id="MobiDB-lite"/>
    </source>
</evidence>
<protein>
    <recommendedName>
        <fullName evidence="5">Integral membrane protein</fullName>
    </recommendedName>
</protein>
<feature type="transmembrane region" description="Helical" evidence="2">
    <location>
        <begin position="90"/>
        <end position="109"/>
    </location>
</feature>
<feature type="transmembrane region" description="Helical" evidence="2">
    <location>
        <begin position="273"/>
        <end position="292"/>
    </location>
</feature>